<dbReference type="InterPro" id="IPR053237">
    <property type="entry name" value="Natterin_C"/>
</dbReference>
<dbReference type="PANTHER" id="PTHR39244:SF5">
    <property type="entry name" value="NATTERIN-3-LIKE"/>
    <property type="match status" value="1"/>
</dbReference>
<proteinExistence type="predicted"/>
<dbReference type="Pfam" id="PF07468">
    <property type="entry name" value="Agglutinin"/>
    <property type="match status" value="1"/>
</dbReference>
<dbReference type="Pfam" id="PF13456">
    <property type="entry name" value="RVT_3"/>
    <property type="match status" value="1"/>
</dbReference>
<dbReference type="AlphaFoldDB" id="A0A803LNT4"/>
<dbReference type="InterPro" id="IPR036397">
    <property type="entry name" value="RNaseH_sf"/>
</dbReference>
<dbReference type="GO" id="GO:0003676">
    <property type="term" value="F:nucleic acid binding"/>
    <property type="evidence" value="ECO:0007669"/>
    <property type="project" value="InterPro"/>
</dbReference>
<dbReference type="GO" id="GO:0004523">
    <property type="term" value="F:RNA-DNA hybrid ribonuclease activity"/>
    <property type="evidence" value="ECO:0007669"/>
    <property type="project" value="InterPro"/>
</dbReference>
<dbReference type="Gene3D" id="2.80.10.50">
    <property type="match status" value="1"/>
</dbReference>
<dbReference type="SMART" id="SM00791">
    <property type="entry name" value="Agglutinin"/>
    <property type="match status" value="1"/>
</dbReference>
<evidence type="ECO:0000313" key="2">
    <source>
        <dbReference type="EnsemblPlants" id="AUR62016613-RA:cds"/>
    </source>
</evidence>
<dbReference type="Gramene" id="AUR62016613-RA">
    <property type="protein sequence ID" value="AUR62016613-RA:cds"/>
    <property type="gene ID" value="AUR62016613"/>
</dbReference>
<dbReference type="SUPFAM" id="SSF53098">
    <property type="entry name" value="Ribonuclease H-like"/>
    <property type="match status" value="1"/>
</dbReference>
<keyword evidence="3" id="KW-1185">Reference proteome</keyword>
<dbReference type="InterPro" id="IPR008998">
    <property type="entry name" value="Agglutinin"/>
</dbReference>
<dbReference type="SUPFAM" id="SSF50382">
    <property type="entry name" value="Agglutinin"/>
    <property type="match status" value="2"/>
</dbReference>
<dbReference type="InterPro" id="IPR012337">
    <property type="entry name" value="RNaseH-like_sf"/>
</dbReference>
<dbReference type="EnsemblPlants" id="AUR62016613-RA">
    <property type="protein sequence ID" value="AUR62016613-RA:cds"/>
    <property type="gene ID" value="AUR62016613"/>
</dbReference>
<dbReference type="Proteomes" id="UP000596660">
    <property type="component" value="Unplaced"/>
</dbReference>
<dbReference type="Gene3D" id="3.30.420.10">
    <property type="entry name" value="Ribonuclease H-like superfamily/Ribonuclease H"/>
    <property type="match status" value="1"/>
</dbReference>
<sequence>MSINPSLIMDSIQSHAQRWNRATELQDKLCTSPSNSSIGKHVMVYWRMGRPSNKAFISICVDVAWKRRKRKDKTHWEAVIAWVSESSTSRLQNSSRIFAINSNQAELLAIWKALKETPEEYGNVIIKSDSVVAIEAIQSPNKAAEELKSVAKDIIQQSMTRDFVSCIKVQRLNVSKAHDLAASRRSHGYEDVQTHGLLQFAADQVTDPYAQFEVEQSTDFDGSNKIDKDSYDVFTFINWESLFNFPKHVAFKGDNGKYLGAFEQKGIQYLSFSYDDLEDPKVSHELFKTHDGTLCIKSNHLGKFWRLGDRDWIVVDADDPRNTTNTAAMFRAVVRDVNVVALLNMYKTWFCKRFTTGKENFLNAATQNIDECAILMIIDLGGDLSSNTCTK</sequence>
<feature type="domain" description="Agglutinin" evidence="1">
    <location>
        <begin position="243"/>
        <end position="379"/>
    </location>
</feature>
<dbReference type="InterPro" id="IPR036242">
    <property type="entry name" value="Agglutinin_dom_sf"/>
</dbReference>
<protein>
    <recommendedName>
        <fullName evidence="1">Agglutinin domain-containing protein</fullName>
    </recommendedName>
</protein>
<evidence type="ECO:0000259" key="1">
    <source>
        <dbReference type="SMART" id="SM00791"/>
    </source>
</evidence>
<evidence type="ECO:0000313" key="3">
    <source>
        <dbReference type="Proteomes" id="UP000596660"/>
    </source>
</evidence>
<reference evidence="2" key="1">
    <citation type="journal article" date="2017" name="Nature">
        <title>The genome of Chenopodium quinoa.</title>
        <authorList>
            <person name="Jarvis D.E."/>
            <person name="Ho Y.S."/>
            <person name="Lightfoot D.J."/>
            <person name="Schmoeckel S.M."/>
            <person name="Li B."/>
            <person name="Borm T.J.A."/>
            <person name="Ohyanagi H."/>
            <person name="Mineta K."/>
            <person name="Michell C.T."/>
            <person name="Saber N."/>
            <person name="Kharbatia N.M."/>
            <person name="Rupper R.R."/>
            <person name="Sharp A.R."/>
            <person name="Dally N."/>
            <person name="Boughton B.A."/>
            <person name="Woo Y.H."/>
            <person name="Gao G."/>
            <person name="Schijlen E.G.W.M."/>
            <person name="Guo X."/>
            <person name="Momin A.A."/>
            <person name="Negrao S."/>
            <person name="Al-Babili S."/>
            <person name="Gehring C."/>
            <person name="Roessner U."/>
            <person name="Jung C."/>
            <person name="Murphy K."/>
            <person name="Arold S.T."/>
            <person name="Gojobori T."/>
            <person name="van der Linden C.G."/>
            <person name="van Loo E.N."/>
            <person name="Jellen E.N."/>
            <person name="Maughan P.J."/>
            <person name="Tester M."/>
        </authorList>
    </citation>
    <scope>NUCLEOTIDE SEQUENCE [LARGE SCALE GENOMIC DNA]</scope>
    <source>
        <strain evidence="2">cv. PI 614886</strain>
    </source>
</reference>
<reference evidence="2" key="2">
    <citation type="submission" date="2021-03" db="UniProtKB">
        <authorList>
            <consortium name="EnsemblPlants"/>
        </authorList>
    </citation>
    <scope>IDENTIFICATION</scope>
</reference>
<name>A0A803LNT4_CHEQI</name>
<accession>A0A803LNT4</accession>
<dbReference type="PANTHER" id="PTHR39244">
    <property type="entry name" value="NATTERIN-4"/>
    <property type="match status" value="1"/>
</dbReference>
<dbReference type="InterPro" id="IPR002156">
    <property type="entry name" value="RNaseH_domain"/>
</dbReference>
<organism evidence="2 3">
    <name type="scientific">Chenopodium quinoa</name>
    <name type="common">Quinoa</name>
    <dbReference type="NCBI Taxonomy" id="63459"/>
    <lineage>
        <taxon>Eukaryota</taxon>
        <taxon>Viridiplantae</taxon>
        <taxon>Streptophyta</taxon>
        <taxon>Embryophyta</taxon>
        <taxon>Tracheophyta</taxon>
        <taxon>Spermatophyta</taxon>
        <taxon>Magnoliopsida</taxon>
        <taxon>eudicotyledons</taxon>
        <taxon>Gunneridae</taxon>
        <taxon>Pentapetalae</taxon>
        <taxon>Caryophyllales</taxon>
        <taxon>Chenopodiaceae</taxon>
        <taxon>Chenopodioideae</taxon>
        <taxon>Atripliceae</taxon>
        <taxon>Chenopodium</taxon>
    </lineage>
</organism>